<comment type="caution">
    <text evidence="1">The sequence shown here is derived from an EMBL/GenBank/DDBJ whole genome shotgun (WGS) entry which is preliminary data.</text>
</comment>
<gene>
    <name evidence="1" type="ORF">D3877_10270</name>
</gene>
<dbReference type="EMBL" id="QYUL01000001">
    <property type="protein sequence ID" value="RJF84854.1"/>
    <property type="molecule type" value="Genomic_DNA"/>
</dbReference>
<evidence type="ECO:0000313" key="2">
    <source>
        <dbReference type="Proteomes" id="UP000283458"/>
    </source>
</evidence>
<protein>
    <submittedName>
        <fullName evidence="1">Uncharacterized protein</fullName>
    </submittedName>
</protein>
<reference evidence="1 2" key="1">
    <citation type="submission" date="2018-09" db="EMBL/GenBank/DDBJ databases">
        <authorList>
            <person name="Zhu H."/>
        </authorList>
    </citation>
    <scope>NUCLEOTIDE SEQUENCE [LARGE SCALE GENOMIC DNA]</scope>
    <source>
        <strain evidence="1 2">K2W22B-5</strain>
    </source>
</reference>
<keyword evidence="2" id="KW-1185">Reference proteome</keyword>
<dbReference type="RefSeq" id="WP_119830487.1">
    <property type="nucleotide sequence ID" value="NZ_QYUL01000001.1"/>
</dbReference>
<dbReference type="AlphaFoldDB" id="A0A418W4H6"/>
<name>A0A418W4H6_9PROT</name>
<dbReference type="OrthoDB" id="7308128at2"/>
<accession>A0A418W4H6</accession>
<proteinExistence type="predicted"/>
<evidence type="ECO:0000313" key="1">
    <source>
        <dbReference type="EMBL" id="RJF84854.1"/>
    </source>
</evidence>
<organism evidence="1 2">
    <name type="scientific">Azospirillum cavernae</name>
    <dbReference type="NCBI Taxonomy" id="2320860"/>
    <lineage>
        <taxon>Bacteria</taxon>
        <taxon>Pseudomonadati</taxon>
        <taxon>Pseudomonadota</taxon>
        <taxon>Alphaproteobacteria</taxon>
        <taxon>Rhodospirillales</taxon>
        <taxon>Azospirillaceae</taxon>
        <taxon>Azospirillum</taxon>
    </lineage>
</organism>
<sequence>MSAAKLAIAAGAALRRLRRGDAAVGAFRAELVGVLTGVVTSASNRPQPLRLDTDPCEMIDLAVELCRDAGVSGLDMAARFNDAVERRRR</sequence>
<dbReference type="Proteomes" id="UP000283458">
    <property type="component" value="Unassembled WGS sequence"/>
</dbReference>